<accession>A0A7R6VZV5</accession>
<keyword evidence="3" id="KW-1185">Reference proteome</keyword>
<dbReference type="Proteomes" id="UP000595708">
    <property type="component" value="Chromosome"/>
</dbReference>
<dbReference type="SUPFAM" id="SSF52833">
    <property type="entry name" value="Thioredoxin-like"/>
    <property type="match status" value="1"/>
</dbReference>
<protein>
    <submittedName>
        <fullName evidence="2">Thioredoxin family protein</fullName>
    </submittedName>
</protein>
<dbReference type="EMBL" id="AP023215">
    <property type="protein sequence ID" value="BCG49614.1"/>
    <property type="molecule type" value="Genomic_DNA"/>
</dbReference>
<dbReference type="KEGG" id="parm:PADco_1940"/>
<dbReference type="Gene3D" id="3.40.30.10">
    <property type="entry name" value="Glutaredoxin"/>
    <property type="match status" value="1"/>
</dbReference>
<dbReference type="AlphaFoldDB" id="A0A7R6VZV5"/>
<dbReference type="Pfam" id="PF00085">
    <property type="entry name" value="Thioredoxin"/>
    <property type="match status" value="1"/>
</dbReference>
<name>A0A7R6VZV5_9PROT</name>
<reference evidence="2 3" key="1">
    <citation type="journal article" date="2020" name="Genome Biol. Evol.">
        <title>Comparative Genomics Underlines Multiple Roles of Profftella, an Obligate Symbiont of Psyllids: Providing Toxins, Vitamins, and Carotenoids.</title>
        <authorList>
            <person name="Nakabachi A."/>
            <person name="Piel J."/>
            <person name="Malenovsky I."/>
            <person name="Hirose Y."/>
        </authorList>
    </citation>
    <scope>NUCLEOTIDE SEQUENCE [LARGE SCALE GENOMIC DNA]</scope>
    <source>
        <strain evidence="2 3">Dco</strain>
    </source>
</reference>
<dbReference type="InterPro" id="IPR036249">
    <property type="entry name" value="Thioredoxin-like_sf"/>
</dbReference>
<sequence>MNFLKLNKNNKNNLKLAILQKKWIIACLCARWCDICRKYEMNFFKLSQRYLQYYFVWIDIEDQYNIIGDFDINNFPTLLIQYGNKVFFFGEINPKISLTEFIFNNICKKNKELNSNFLLEKENKFWQKNIELSFRLNKNYL</sequence>
<dbReference type="RefSeq" id="WP_201329610.1">
    <property type="nucleotide sequence ID" value="NZ_AP023215.1"/>
</dbReference>
<evidence type="ECO:0000313" key="2">
    <source>
        <dbReference type="EMBL" id="BCG49614.1"/>
    </source>
</evidence>
<feature type="domain" description="Thioredoxin" evidence="1">
    <location>
        <begin position="9"/>
        <end position="102"/>
    </location>
</feature>
<evidence type="ECO:0000259" key="1">
    <source>
        <dbReference type="Pfam" id="PF00085"/>
    </source>
</evidence>
<gene>
    <name evidence="2" type="ORF">PADco_1940</name>
</gene>
<proteinExistence type="predicted"/>
<evidence type="ECO:0000313" key="3">
    <source>
        <dbReference type="Proteomes" id="UP000595708"/>
    </source>
</evidence>
<dbReference type="InterPro" id="IPR013766">
    <property type="entry name" value="Thioredoxin_domain"/>
</dbReference>
<organism evidence="2 3">
    <name type="scientific">Candidatus Profftella armatura</name>
    <name type="common">Diaphorina cf. continua</name>
    <dbReference type="NCBI Taxonomy" id="2661583"/>
    <lineage>
        <taxon>Bacteria</taxon>
        <taxon>Pseudomonadati</taxon>
        <taxon>Pseudomonadota</taxon>
        <taxon>Betaproteobacteria</taxon>
        <taxon>Candidatus Profftella</taxon>
    </lineage>
</organism>
<dbReference type="CDD" id="cd02947">
    <property type="entry name" value="TRX_family"/>
    <property type="match status" value="1"/>
</dbReference>